<evidence type="ECO:0000256" key="8">
    <source>
        <dbReference type="ARBA" id="ARBA00023125"/>
    </source>
</evidence>
<evidence type="ECO:0000259" key="15">
    <source>
        <dbReference type="PROSITE" id="PS51198"/>
    </source>
</evidence>
<dbReference type="SUPFAM" id="SSF52980">
    <property type="entry name" value="Restriction endonuclease-like"/>
    <property type="match status" value="1"/>
</dbReference>
<evidence type="ECO:0000256" key="12">
    <source>
        <dbReference type="ARBA" id="ARBA00048988"/>
    </source>
</evidence>
<accession>A0ABS4GEM2</accession>
<sequence length="1202" mass="140618">MEWTKEQKKIIELKNSNILVSAAAGSGKTAVLVERIINLVINENEDIDKFLIVTFTNAAANGMKQKIQKSLIKSIKSGEKNKLHLKKQLNLLNKANISTIHAFCIDIVRKNFHIIGIDPNFRIGDPNEIDILLQESLDEVLERAYTEKSESFIKLVEGFTKNRGDSELCEIIKDMYHFTLSFPNPLDWLKESVDMLKVDYKELESSLWMKAVRENASMLLDGAMESLKQAKELSEESDGPLPYVDALTEDLYNVENLNSFLNNDFERFVHSVHCINHPRLGQLRGKNKENCSEEKQLEVKYLRDEYKKLIDSIKKLIPNKTLEEFTEEINYMYFPMASLYDIVVNLSETFKMKKMEKAIADFSDVEHYALEILKNKEIGATYRKKYNYIFIDEYQDSNGLQETLIEQIKRENNVFMVGDVKQSIYRFRLADPSLFIKKYMMYQKNNEALETLNEINVRVDLMKNFRSRKEILDGTNYVFKKIMSEKIGEIEYTEESFLNSGTEFNISDESYIELDIIDKNTEDDEDLDDDIKSMKTAEIEAKFVVKKIKELVKQQTYIPQSKEFRMIEYKDIVILMRSVSNWSEIFEEVFEEEGIPFYFDGGAGYFETIEIKIIINLLKIIDNIRQDIPLLSVLRSPIGKFTAEELIKIRIMSPKLNYIEAVYAYKNKGNDYLSDKLQNFIEKVESWKKKSRYMHLNDFIWEILMETGYYYFSGVLPKGNIRQANLRLLTDKAFEFEKTSMRGLFNFLRYIEKLNVSSGNVSTAKTLGENDNVVRLMSVHKSKGLEFPVVLICGLNKKFNRVDIAKNILKHKTYGIAPKYINPDERIYKETFPRLALKNVVKVENLSEEMRVLYVAMTRAVDKLILIGTVNKIESKAKRWKKGSTQYNIYTSETFMDWICSSLYKHRDFKEIKQIFGDNDCRFEINDLSSKWKVNRLTMSDINYEDSAKTNDRIKIINEILEFKNKINSPYNEAIQERLNWRYEYVKSVNVPSKLSVTDLKMLEDNEFEHVQYKIPLLKDIPAFKENDVEFTKAEIGTIVHFVMQHLDLNLDLSYDNIQNQINEMIKKKLLTEKEANVVEVNKIVQFFNIDIGRRMKISPTVKREVPFVIKKKADEIITSLDKDDIILIQGIIDCYFYEGEKVVIIDYKTDDISQMGLKVIKEKYKPQILSYKEAVEKITNRKVKSCYLYLFDIGEAIEIKE</sequence>
<feature type="domain" description="UvrD-like helicase C-terminal" evidence="16">
    <location>
        <begin position="495"/>
        <end position="784"/>
    </location>
</feature>
<dbReference type="Pfam" id="PF13361">
    <property type="entry name" value="UvrD_C"/>
    <property type="match status" value="1"/>
</dbReference>
<evidence type="ECO:0000256" key="6">
    <source>
        <dbReference type="ARBA" id="ARBA00022839"/>
    </source>
</evidence>
<keyword evidence="4 13" id="KW-0378">Hydrolase</keyword>
<dbReference type="PROSITE" id="PS51198">
    <property type="entry name" value="UVRD_HELICASE_ATP_BIND"/>
    <property type="match status" value="1"/>
</dbReference>
<feature type="domain" description="UvrD-like helicase ATP-binding" evidence="15">
    <location>
        <begin position="1"/>
        <end position="468"/>
    </location>
</feature>
<keyword evidence="2 13" id="KW-0547">Nucleotide-binding</keyword>
<dbReference type="PROSITE" id="PS51217">
    <property type="entry name" value="UVRD_HELICASE_CTER"/>
    <property type="match status" value="1"/>
</dbReference>
<keyword evidence="18" id="KW-1185">Reference proteome</keyword>
<dbReference type="Gene3D" id="1.10.274.50">
    <property type="match status" value="1"/>
</dbReference>
<comment type="subunit">
    <text evidence="13">Heterodimer of AddA and AddB/RexB.</text>
</comment>
<evidence type="ECO:0000256" key="10">
    <source>
        <dbReference type="ARBA" id="ARBA00023235"/>
    </source>
</evidence>
<comment type="function">
    <text evidence="13">The heterodimer acts as both an ATP-dependent DNA helicase and an ATP-dependent, dual-direction single-stranded exonuclease. Recognizes the chi site generating a DNA molecule suitable for the initiation of homologous recombination. The AddA nuclease domain is required for chi fragment generation; this subunit has the helicase and 3' -&gt; 5' nuclease activities.</text>
</comment>
<evidence type="ECO:0000256" key="9">
    <source>
        <dbReference type="ARBA" id="ARBA00023204"/>
    </source>
</evidence>
<name>A0ABS4GEM2_9FIRM</name>
<evidence type="ECO:0000259" key="16">
    <source>
        <dbReference type="PROSITE" id="PS51217"/>
    </source>
</evidence>
<dbReference type="InterPro" id="IPR011604">
    <property type="entry name" value="PDDEXK-like_dom_sf"/>
</dbReference>
<evidence type="ECO:0000256" key="13">
    <source>
        <dbReference type="HAMAP-Rule" id="MF_01451"/>
    </source>
</evidence>
<dbReference type="RefSeq" id="WP_209511820.1">
    <property type="nucleotide sequence ID" value="NZ_JAGGKS010000005.1"/>
</dbReference>
<evidence type="ECO:0000256" key="11">
    <source>
        <dbReference type="ARBA" id="ARBA00034617"/>
    </source>
</evidence>
<dbReference type="EMBL" id="JAGGKS010000005">
    <property type="protein sequence ID" value="MBP1926087.1"/>
    <property type="molecule type" value="Genomic_DNA"/>
</dbReference>
<dbReference type="Gene3D" id="3.40.50.300">
    <property type="entry name" value="P-loop containing nucleotide triphosphate hydrolases"/>
    <property type="match status" value="4"/>
</dbReference>
<dbReference type="Pfam" id="PF12705">
    <property type="entry name" value="PDDEXK_1"/>
    <property type="match status" value="1"/>
</dbReference>
<dbReference type="InterPro" id="IPR038726">
    <property type="entry name" value="PDDEXK_AddAB-type"/>
</dbReference>
<comment type="catalytic activity">
    <reaction evidence="11 13">
        <text>Couples ATP hydrolysis with the unwinding of duplex DNA by translocating in the 3'-5' direction.</text>
        <dbReference type="EC" id="5.6.2.4"/>
    </reaction>
</comment>
<keyword evidence="7 13" id="KW-0067">ATP-binding</keyword>
<evidence type="ECO:0000313" key="17">
    <source>
        <dbReference type="EMBL" id="MBP1926087.1"/>
    </source>
</evidence>
<dbReference type="InterPro" id="IPR014016">
    <property type="entry name" value="UvrD-like_ATP-bd"/>
</dbReference>
<gene>
    <name evidence="13" type="primary">addA</name>
    <name evidence="17" type="ORF">J2Z76_001951</name>
</gene>
<comment type="catalytic activity">
    <reaction evidence="12 13">
        <text>ATP + H2O = ADP + phosphate + H(+)</text>
        <dbReference type="Rhea" id="RHEA:13065"/>
        <dbReference type="ChEBI" id="CHEBI:15377"/>
        <dbReference type="ChEBI" id="CHEBI:15378"/>
        <dbReference type="ChEBI" id="CHEBI:30616"/>
        <dbReference type="ChEBI" id="CHEBI:43474"/>
        <dbReference type="ChEBI" id="CHEBI:456216"/>
        <dbReference type="EC" id="5.6.2.4"/>
    </reaction>
</comment>
<comment type="caution">
    <text evidence="17">The sequence shown here is derived from an EMBL/GenBank/DDBJ whole genome shotgun (WGS) entry which is preliminary data.</text>
</comment>
<dbReference type="HAMAP" id="MF_01451">
    <property type="entry name" value="AddA"/>
    <property type="match status" value="1"/>
</dbReference>
<proteinExistence type="inferred from homology"/>
<dbReference type="Proteomes" id="UP001519342">
    <property type="component" value="Unassembled WGS sequence"/>
</dbReference>
<protein>
    <recommendedName>
        <fullName evidence="13">ATP-dependent helicase/nuclease subunit A</fullName>
        <ecNumber evidence="13">3.1.-.-</ecNumber>
        <ecNumber evidence="13">5.6.2.4</ecNumber>
    </recommendedName>
    <alternativeName>
        <fullName evidence="13">ATP-dependent helicase/nuclease AddA</fullName>
    </alternativeName>
    <alternativeName>
        <fullName evidence="13">DNA 3'-5' helicase AddA</fullName>
    </alternativeName>
</protein>
<dbReference type="PANTHER" id="PTHR11070:SF48">
    <property type="entry name" value="ATP-DEPENDENT HELICASE_NUCLEASE SUBUNIT A"/>
    <property type="match status" value="1"/>
</dbReference>
<keyword evidence="8 13" id="KW-0238">DNA-binding</keyword>
<evidence type="ECO:0000313" key="18">
    <source>
        <dbReference type="Proteomes" id="UP001519342"/>
    </source>
</evidence>
<keyword evidence="9 13" id="KW-0234">DNA repair</keyword>
<keyword evidence="5 13" id="KW-0347">Helicase</keyword>
<keyword evidence="10 13" id="KW-0413">Isomerase</keyword>
<dbReference type="NCBIfam" id="TIGR02785">
    <property type="entry name" value="addA_Gpos"/>
    <property type="match status" value="1"/>
</dbReference>
<comment type="cofactor">
    <cofactor evidence="13">
        <name>Mg(2+)</name>
        <dbReference type="ChEBI" id="CHEBI:18420"/>
    </cofactor>
</comment>
<dbReference type="InterPro" id="IPR000212">
    <property type="entry name" value="DNA_helicase_UvrD/REP"/>
</dbReference>
<dbReference type="GO" id="GO:0003678">
    <property type="term" value="F:DNA helicase activity"/>
    <property type="evidence" value="ECO:0007669"/>
    <property type="project" value="UniProtKB-EC"/>
</dbReference>
<dbReference type="EC" id="5.6.2.4" evidence="13"/>
<dbReference type="EC" id="3.1.-.-" evidence="13"/>
<keyword evidence="6 13" id="KW-0269">Exonuclease</keyword>
<dbReference type="Pfam" id="PF00580">
    <property type="entry name" value="UvrD-helicase"/>
    <property type="match status" value="1"/>
</dbReference>
<evidence type="ECO:0000256" key="5">
    <source>
        <dbReference type="ARBA" id="ARBA00022806"/>
    </source>
</evidence>
<dbReference type="PANTHER" id="PTHR11070">
    <property type="entry name" value="UVRD / RECB / PCRA DNA HELICASE FAMILY MEMBER"/>
    <property type="match status" value="1"/>
</dbReference>
<dbReference type="InterPro" id="IPR014017">
    <property type="entry name" value="DNA_helicase_UvrD-like_C"/>
</dbReference>
<dbReference type="Gene3D" id="3.90.320.10">
    <property type="match status" value="1"/>
</dbReference>
<dbReference type="SUPFAM" id="SSF52540">
    <property type="entry name" value="P-loop containing nucleoside triphosphate hydrolases"/>
    <property type="match status" value="1"/>
</dbReference>
<evidence type="ECO:0000256" key="2">
    <source>
        <dbReference type="ARBA" id="ARBA00022741"/>
    </source>
</evidence>
<evidence type="ECO:0000256" key="4">
    <source>
        <dbReference type="ARBA" id="ARBA00022801"/>
    </source>
</evidence>
<reference evidence="17 18" key="1">
    <citation type="submission" date="2021-03" db="EMBL/GenBank/DDBJ databases">
        <title>Genomic Encyclopedia of Type Strains, Phase IV (KMG-IV): sequencing the most valuable type-strain genomes for metagenomic binning, comparative biology and taxonomic classification.</title>
        <authorList>
            <person name="Goeker M."/>
        </authorList>
    </citation>
    <scope>NUCLEOTIDE SEQUENCE [LARGE SCALE GENOMIC DNA]</scope>
    <source>
        <strain evidence="17 18">DSM 24004</strain>
    </source>
</reference>
<evidence type="ECO:0000256" key="7">
    <source>
        <dbReference type="ARBA" id="ARBA00022840"/>
    </source>
</evidence>
<dbReference type="InterPro" id="IPR011335">
    <property type="entry name" value="Restrct_endonuc-II-like"/>
</dbReference>
<keyword evidence="3 13" id="KW-0227">DNA damage</keyword>
<feature type="binding site" evidence="14">
    <location>
        <begin position="22"/>
        <end position="29"/>
    </location>
    <ligand>
        <name>ATP</name>
        <dbReference type="ChEBI" id="CHEBI:30616"/>
    </ligand>
</feature>
<evidence type="ECO:0000256" key="1">
    <source>
        <dbReference type="ARBA" id="ARBA00022722"/>
    </source>
</evidence>
<dbReference type="GO" id="GO:0016787">
    <property type="term" value="F:hydrolase activity"/>
    <property type="evidence" value="ECO:0007669"/>
    <property type="project" value="UniProtKB-KW"/>
</dbReference>
<evidence type="ECO:0000256" key="3">
    <source>
        <dbReference type="ARBA" id="ARBA00022763"/>
    </source>
</evidence>
<evidence type="ECO:0000256" key="14">
    <source>
        <dbReference type="PROSITE-ProRule" id="PRU00560"/>
    </source>
</evidence>
<dbReference type="InterPro" id="IPR014152">
    <property type="entry name" value="AddA"/>
</dbReference>
<keyword evidence="1 13" id="KW-0540">Nuclease</keyword>
<organism evidence="17 18">
    <name type="scientific">Sedimentibacter acidaminivorans</name>
    <dbReference type="NCBI Taxonomy" id="913099"/>
    <lineage>
        <taxon>Bacteria</taxon>
        <taxon>Bacillati</taxon>
        <taxon>Bacillota</taxon>
        <taxon>Tissierellia</taxon>
        <taxon>Sedimentibacter</taxon>
    </lineage>
</organism>
<comment type="similarity">
    <text evidence="13">Belongs to the helicase family. AddA subfamily.</text>
</comment>
<dbReference type="InterPro" id="IPR027417">
    <property type="entry name" value="P-loop_NTPase"/>
</dbReference>